<evidence type="ECO:0008006" key="4">
    <source>
        <dbReference type="Google" id="ProtNLM"/>
    </source>
</evidence>
<keyword evidence="3" id="KW-1185">Reference proteome</keyword>
<evidence type="ECO:0000313" key="3">
    <source>
        <dbReference type="Proteomes" id="UP001140502"/>
    </source>
</evidence>
<comment type="caution">
    <text evidence="2">The sequence shown here is derived from an EMBL/GenBank/DDBJ whole genome shotgun (WGS) entry which is preliminary data.</text>
</comment>
<reference evidence="2" key="1">
    <citation type="submission" date="2022-10" db="EMBL/GenBank/DDBJ databases">
        <title>Tapping the CABI collections for fungal endophytes: first genome assemblies for Collariella, Neodidymelliopsis, Ascochyta clinopodiicola, Didymella pomorum, Didymosphaeria variabile, Neocosmospora piperis and Neocucurbitaria cava.</title>
        <authorList>
            <person name="Hill R."/>
        </authorList>
    </citation>
    <scope>NUCLEOTIDE SEQUENCE</scope>
    <source>
        <strain evidence="2">IMI 366586</strain>
    </source>
</reference>
<dbReference type="EMBL" id="JAPEUR010000132">
    <property type="protein sequence ID" value="KAJ4318960.1"/>
    <property type="molecule type" value="Genomic_DNA"/>
</dbReference>
<name>A0A9W8WBK5_9HYPO</name>
<dbReference type="Pfam" id="PF11312">
    <property type="entry name" value="Methyltransf_34"/>
    <property type="match status" value="1"/>
</dbReference>
<feature type="region of interest" description="Disordered" evidence="1">
    <location>
        <begin position="1"/>
        <end position="42"/>
    </location>
</feature>
<feature type="compositionally biased region" description="Polar residues" evidence="1">
    <location>
        <begin position="123"/>
        <end position="152"/>
    </location>
</feature>
<gene>
    <name evidence="2" type="ORF">N0V84_006584</name>
</gene>
<dbReference type="InterPro" id="IPR021463">
    <property type="entry name" value="Methyltransf_34"/>
</dbReference>
<accession>A0A9W8WBK5</accession>
<feature type="region of interest" description="Disordered" evidence="1">
    <location>
        <begin position="123"/>
        <end position="164"/>
    </location>
</feature>
<feature type="compositionally biased region" description="Low complexity" evidence="1">
    <location>
        <begin position="22"/>
        <end position="42"/>
    </location>
</feature>
<protein>
    <recommendedName>
        <fullName evidence="4">25S rRNA (Uridine(2843)-N(3))-methyltransferase</fullName>
    </recommendedName>
</protein>
<organism evidence="2 3">
    <name type="scientific">Fusarium piperis</name>
    <dbReference type="NCBI Taxonomy" id="1435070"/>
    <lineage>
        <taxon>Eukaryota</taxon>
        <taxon>Fungi</taxon>
        <taxon>Dikarya</taxon>
        <taxon>Ascomycota</taxon>
        <taxon>Pezizomycotina</taxon>
        <taxon>Sordariomycetes</taxon>
        <taxon>Hypocreomycetidae</taxon>
        <taxon>Hypocreales</taxon>
        <taxon>Nectriaceae</taxon>
        <taxon>Fusarium</taxon>
        <taxon>Fusarium solani species complex</taxon>
    </lineage>
</organism>
<sequence>MVKKTGPSRKAAPPKQSKKKSAAPAQPEEASSPPSSLQSQAEQQRLLDVFSNAFSSVLTSDDLSRLLQEVKQALFNRDFATAFGREDYLEAYAARWSPTRTLCYTAVFLSIKEHLDGILASEEGSSNGKNLGSSTQAGLTQDSNVEEASSAENGPDASKADSSQPRSILKMLSIGGCAAEHLAFASYLQSTSINGHLTLLDSAPWASVISSLESSINSPPPISKYASAAARAANRALLEPGQLSVEVVQQDVLALDVDSLTDRCAGGEIPIVVTLLFTLNELYTSGGIGKTTKFLKNLGQALAPGSLVLVADSPGSYSEAALGKEKKRYPMQWLLDHTLLETETPGYSWEKLQSDDSIWFRLPEGLSYPIPLENMRYQIHLYRLEKSS</sequence>
<evidence type="ECO:0000256" key="1">
    <source>
        <dbReference type="SAM" id="MobiDB-lite"/>
    </source>
</evidence>
<proteinExistence type="predicted"/>
<dbReference type="AlphaFoldDB" id="A0A9W8WBK5"/>
<evidence type="ECO:0000313" key="2">
    <source>
        <dbReference type="EMBL" id="KAJ4318960.1"/>
    </source>
</evidence>
<dbReference type="Proteomes" id="UP001140502">
    <property type="component" value="Unassembled WGS sequence"/>
</dbReference>
<dbReference type="OrthoDB" id="6419443at2759"/>